<dbReference type="InterPro" id="IPR013785">
    <property type="entry name" value="Aldolase_TIM"/>
</dbReference>
<evidence type="ECO:0000313" key="9">
    <source>
        <dbReference type="Proteomes" id="UP000231358"/>
    </source>
</evidence>
<dbReference type="Proteomes" id="UP000231358">
    <property type="component" value="Unassembled WGS sequence"/>
</dbReference>
<reference evidence="8 9" key="1">
    <citation type="submission" date="2017-05" db="EMBL/GenBank/DDBJ databases">
        <title>Genome sequence for an aflatoxigenic pathogen of Argentinian peanut, Aspergillus arachidicola.</title>
        <authorList>
            <person name="Moore G."/>
            <person name="Beltz S.B."/>
            <person name="Mack B.M."/>
        </authorList>
    </citation>
    <scope>NUCLEOTIDE SEQUENCE [LARGE SCALE GENOMIC DNA]</scope>
    <source>
        <strain evidence="8 9">CBS 117610</strain>
    </source>
</reference>
<feature type="region of interest" description="Disordered" evidence="6">
    <location>
        <begin position="1"/>
        <end position="35"/>
    </location>
</feature>
<dbReference type="FunFam" id="3.20.20.70:FF:000056">
    <property type="entry name" value="hydroxyacid oxidase 2"/>
    <property type="match status" value="1"/>
</dbReference>
<feature type="compositionally biased region" description="Low complexity" evidence="6">
    <location>
        <begin position="7"/>
        <end position="21"/>
    </location>
</feature>
<dbReference type="InterPro" id="IPR000262">
    <property type="entry name" value="FMN-dep_DH"/>
</dbReference>
<dbReference type="InterPro" id="IPR012133">
    <property type="entry name" value="Alpha-hydoxy_acid_DH_FMN"/>
</dbReference>
<dbReference type="SUPFAM" id="SSF51395">
    <property type="entry name" value="FMN-linked oxidoreductases"/>
    <property type="match status" value="1"/>
</dbReference>
<keyword evidence="9" id="KW-1185">Reference proteome</keyword>
<dbReference type="InterPro" id="IPR036282">
    <property type="entry name" value="Glutathione-S-Trfase_C_sf"/>
</dbReference>
<evidence type="ECO:0000256" key="6">
    <source>
        <dbReference type="SAM" id="MobiDB-lite"/>
    </source>
</evidence>
<accession>A0A2G7FRR9</accession>
<dbReference type="AlphaFoldDB" id="A0A2G7FRR9"/>
<dbReference type="PROSITE" id="PS51349">
    <property type="entry name" value="FMN_HYDROXY_ACID_DH_2"/>
    <property type="match status" value="1"/>
</dbReference>
<dbReference type="Pfam" id="PF11905">
    <property type="entry name" value="DUF3425"/>
    <property type="match status" value="1"/>
</dbReference>
<protein>
    <recommendedName>
        <fullName evidence="4">Oxidase FUB9</fullName>
    </recommendedName>
    <alternativeName>
        <fullName evidence="5">Fusaric acid biosynthesis protein 9</fullName>
    </alternativeName>
</protein>
<dbReference type="Pfam" id="PF13410">
    <property type="entry name" value="GST_C_2"/>
    <property type="match status" value="1"/>
</dbReference>
<dbReference type="GO" id="GO:0016491">
    <property type="term" value="F:oxidoreductase activity"/>
    <property type="evidence" value="ECO:0007669"/>
    <property type="project" value="UniProtKB-KW"/>
</dbReference>
<proteinExistence type="inferred from homology"/>
<feature type="domain" description="FMN hydroxy acid dehydrogenase" evidence="7">
    <location>
        <begin position="422"/>
        <end position="784"/>
    </location>
</feature>
<gene>
    <name evidence="8" type="ORF">AARAC_005796</name>
</gene>
<dbReference type="InterPro" id="IPR036249">
    <property type="entry name" value="Thioredoxin-like_sf"/>
</dbReference>
<dbReference type="STRING" id="656916.A0A2G7FRR9"/>
<comment type="caution">
    <text evidence="8">The sequence shown here is derived from an EMBL/GenBank/DDBJ whole genome shotgun (WGS) entry which is preliminary data.</text>
</comment>
<comment type="cofactor">
    <cofactor evidence="1">
        <name>FMN</name>
        <dbReference type="ChEBI" id="CHEBI:58210"/>
    </cofactor>
</comment>
<evidence type="ECO:0000259" key="7">
    <source>
        <dbReference type="PROSITE" id="PS51349"/>
    </source>
</evidence>
<dbReference type="Gene3D" id="3.20.20.70">
    <property type="entry name" value="Aldolase class I"/>
    <property type="match status" value="1"/>
</dbReference>
<dbReference type="EMBL" id="NEXV01000519">
    <property type="protein sequence ID" value="PIG82491.1"/>
    <property type="molecule type" value="Genomic_DNA"/>
</dbReference>
<comment type="similarity">
    <text evidence="3">Belongs to the FMN-dependent alpha-hydroxy acid dehydrogenase family.</text>
</comment>
<dbReference type="CDD" id="cd02809">
    <property type="entry name" value="alpha_hydroxyacid_oxid_FMN"/>
    <property type="match status" value="1"/>
</dbReference>
<keyword evidence="2" id="KW-0560">Oxidoreductase</keyword>
<dbReference type="InterPro" id="IPR021833">
    <property type="entry name" value="DUF3425"/>
</dbReference>
<dbReference type="PROSITE" id="PS00557">
    <property type="entry name" value="FMN_HYDROXY_ACID_DH_1"/>
    <property type="match status" value="1"/>
</dbReference>
<evidence type="ECO:0000313" key="8">
    <source>
        <dbReference type="EMBL" id="PIG82491.1"/>
    </source>
</evidence>
<dbReference type="InterPro" id="IPR037396">
    <property type="entry name" value="FMN_HAD"/>
</dbReference>
<dbReference type="GO" id="GO:0010181">
    <property type="term" value="F:FMN binding"/>
    <property type="evidence" value="ECO:0007669"/>
    <property type="project" value="InterPro"/>
</dbReference>
<evidence type="ECO:0000256" key="2">
    <source>
        <dbReference type="ARBA" id="ARBA00023002"/>
    </source>
</evidence>
<dbReference type="PANTHER" id="PTHR10578">
    <property type="entry name" value="S -2-HYDROXY-ACID OXIDASE-RELATED"/>
    <property type="match status" value="1"/>
</dbReference>
<dbReference type="Gene3D" id="1.20.1050.10">
    <property type="match status" value="1"/>
</dbReference>
<name>A0A2G7FRR9_9EURO</name>
<sequence>MNAALGAEANTTETDTATVAELSQPPEPPTQRTSSELDIHLDSASPIAPCQWSPLLPSHSNIIEQNLDVDVSLNNNLGHDAGSCEQQFESAALSIPRFETFQSSFNGTNTQGNTVGFNILANDVSMPNVSIRGVPGVWSYNYQMGPSAYRTAMSSISSVGDVFHISNSAFSDHINILHRCIKSKWRLLDCSASQSANLPKIHLSVSLMLSLFNSLYRPLAMSWYTPTKFYYHITSLTMWQLNPTRELYMQLPMRYRPSALQLSESYPPIIDWCPFPSIRDRLIMLHAANSNIDQIICDIATAYVIETDISTIIQLDRPTLGYIRVWDLIQAMDECTDNLSSDPQESLANNNLAAQQAEISSMEQETDSHDATLPAPSMEALFQTEKYARLAFKELRMDDGVARFKLDPLLFEKYPELNIRGSRDLRNTFIVYLEAAASKVLPTSVREFYNSGATGQVTVRDNSSAFQKYRLLPRVLRDVSRVNTKIPLWGRNIAFPLCVSPAGIQAMAHPDGELATSRACAKMNVNMGVSSFSNHSVEDVVAAGMAIGPVHHVMQLYSMKDRKTEEGIIRRAEAAGCKAIFLTADSPVLGVRYNEWRNGFQPSPGLGYPMLNRSPEDIAQQSHDDGFNSFNSDSHSWAKEISWLRSVTKMEIWIKGVLTPEDVELAIEYKCDGVIISNHGGRQLDETPATIDVLPACAQAARGRIRIHVDGGIRSGADIFKALALGAECCWVGRPALWGLAYNGEQGVELMLRILYEEFKRCMQLVGCWTSRVETVLEYFNIPYSAQIIHLSEVKKISHTGLVPLLECRSLGQNIRLNDSLAICEFLAESNPELNLWPRDRQLRALARSAAAEMHSGFSTLRNNYGTNFIARYTGNVPVSEQAKKEVERLLVIWDNARRTTTARLAELNEKDEGFLFGSFSIADAFFWPVLWRFRTYNLPLDTASPDALAWMETMWNNPTMQRLAHHYYRQAERPETRIAHYDDIFHDREDIQYGTFSEDWTFSVAEKRFN</sequence>
<evidence type="ECO:0000256" key="1">
    <source>
        <dbReference type="ARBA" id="ARBA00001917"/>
    </source>
</evidence>
<dbReference type="PANTHER" id="PTHR10578:SF149">
    <property type="entry name" value="2-HYDROXYACID OXIDASE 2"/>
    <property type="match status" value="1"/>
</dbReference>
<evidence type="ECO:0000256" key="4">
    <source>
        <dbReference type="ARBA" id="ARBA00073420"/>
    </source>
</evidence>
<dbReference type="GO" id="GO:0005737">
    <property type="term" value="C:cytoplasm"/>
    <property type="evidence" value="ECO:0007669"/>
    <property type="project" value="UniProtKB-ARBA"/>
</dbReference>
<dbReference type="Gene3D" id="3.40.30.10">
    <property type="entry name" value="Glutaredoxin"/>
    <property type="match status" value="1"/>
</dbReference>
<dbReference type="CDD" id="cd03194">
    <property type="entry name" value="GST_C_3"/>
    <property type="match status" value="1"/>
</dbReference>
<evidence type="ECO:0000256" key="3">
    <source>
        <dbReference type="ARBA" id="ARBA00024042"/>
    </source>
</evidence>
<dbReference type="SUPFAM" id="SSF47616">
    <property type="entry name" value="GST C-terminal domain-like"/>
    <property type="match status" value="1"/>
</dbReference>
<organism evidence="8 9">
    <name type="scientific">Aspergillus arachidicola</name>
    <dbReference type="NCBI Taxonomy" id="656916"/>
    <lineage>
        <taxon>Eukaryota</taxon>
        <taxon>Fungi</taxon>
        <taxon>Dikarya</taxon>
        <taxon>Ascomycota</taxon>
        <taxon>Pezizomycotina</taxon>
        <taxon>Eurotiomycetes</taxon>
        <taxon>Eurotiomycetidae</taxon>
        <taxon>Eurotiales</taxon>
        <taxon>Aspergillaceae</taxon>
        <taxon>Aspergillus</taxon>
        <taxon>Aspergillus subgen. Circumdati</taxon>
    </lineage>
</organism>
<evidence type="ECO:0000256" key="5">
    <source>
        <dbReference type="ARBA" id="ARBA00083297"/>
    </source>
</evidence>
<dbReference type="SUPFAM" id="SSF52833">
    <property type="entry name" value="Thioredoxin-like"/>
    <property type="match status" value="1"/>
</dbReference>
<dbReference type="InterPro" id="IPR008259">
    <property type="entry name" value="FMN_hydac_DH_AS"/>
</dbReference>
<dbReference type="Pfam" id="PF01070">
    <property type="entry name" value="FMN_dh"/>
    <property type="match status" value="1"/>
</dbReference>